<accession>A0A4P6LZE6</accession>
<dbReference type="Proteomes" id="UP000289794">
    <property type="component" value="Chromosome"/>
</dbReference>
<dbReference type="EMBL" id="CP035945">
    <property type="protein sequence ID" value="QBE96640.1"/>
    <property type="molecule type" value="Genomic_DNA"/>
</dbReference>
<organism evidence="1 2">
    <name type="scientific">Blautia producta</name>
    <dbReference type="NCBI Taxonomy" id="33035"/>
    <lineage>
        <taxon>Bacteria</taxon>
        <taxon>Bacillati</taxon>
        <taxon>Bacillota</taxon>
        <taxon>Clostridia</taxon>
        <taxon>Lachnospirales</taxon>
        <taxon>Lachnospiraceae</taxon>
        <taxon>Blautia</taxon>
    </lineage>
</organism>
<evidence type="ECO:0000313" key="2">
    <source>
        <dbReference type="Proteomes" id="UP000289794"/>
    </source>
</evidence>
<proteinExistence type="predicted"/>
<reference evidence="1 2" key="1">
    <citation type="submission" date="2019-01" db="EMBL/GenBank/DDBJ databases">
        <title>PMF-metabolizing Aryl O-demethylase.</title>
        <authorList>
            <person name="Kim M."/>
        </authorList>
    </citation>
    <scope>NUCLEOTIDE SEQUENCE [LARGE SCALE GENOMIC DNA]</scope>
    <source>
        <strain evidence="1 2">PMF1</strain>
    </source>
</reference>
<gene>
    <name evidence="1" type="ORF">PMF13cell1_02187</name>
</gene>
<dbReference type="RefSeq" id="WP_130180731.1">
    <property type="nucleotide sequence ID" value="NZ_CP035945.1"/>
</dbReference>
<dbReference type="AlphaFoldDB" id="A0A4P6LZE6"/>
<name>A0A4P6LZE6_9FIRM</name>
<protein>
    <submittedName>
        <fullName evidence="1">Uncharacterized protein</fullName>
    </submittedName>
</protein>
<dbReference type="KEGG" id="bpro:PMF13cell1_02187"/>
<sequence>MSLAIVDNATLTAVQRLLGEIPIKYLQTVDGDILAFETFIQAILFFDDVCYIDDYKSEYLRSRDKYFSHLGKISIQSGDYDALLAETVKYADNTIPEIKGGFFTDSDFKAFFDLLKMHNVFTWDMASSIYYLTQKMLLSPSGELDINKYSILNQMIFNEMSDTSVMLPREEKSKIVDSKGNPISKNYTVIDWQGFAKEAYLGENVKKLIANLSWLAYRTIFYTLAANQMKSSLILHPIRNAFQINFLAKLNSKRSTVFKTIISAMNAPVEAAVDSIYSATQPLVTKYPLPMFSILLTQQSGSPKKAIDAAYHLKYEGAFVEARRKLAEIENLYETHRTQKAIQDANKLVLDVNRLMEKICNKYHITTSQGISLSPMITIYNMGAAVSDSIFPTIPDFSAKLKFLDGVRNLVPQHGFNAVYKSLINDLTQIERLGEYHELLTSEIKCHQDAHYYTAKTEEERFRNVKTYWKVPM</sequence>
<evidence type="ECO:0000313" key="1">
    <source>
        <dbReference type="EMBL" id="QBE96640.1"/>
    </source>
</evidence>